<proteinExistence type="predicted"/>
<evidence type="ECO:0000259" key="3">
    <source>
        <dbReference type="PROSITE" id="PS50893"/>
    </source>
</evidence>
<protein>
    <submittedName>
        <fullName evidence="4">Putative ABC transport system ATP-binding protein</fullName>
    </submittedName>
</protein>
<dbReference type="EMBL" id="FMXR01000028">
    <property type="protein sequence ID" value="SDB36153.1"/>
    <property type="molecule type" value="Genomic_DNA"/>
</dbReference>
<dbReference type="Pfam" id="PF00005">
    <property type="entry name" value="ABC_tran"/>
    <property type="match status" value="1"/>
</dbReference>
<dbReference type="PROSITE" id="PS50893">
    <property type="entry name" value="ABC_TRANSPORTER_2"/>
    <property type="match status" value="1"/>
</dbReference>
<dbReference type="SUPFAM" id="SSF52540">
    <property type="entry name" value="P-loop containing nucleoside triphosphate hydrolases"/>
    <property type="match status" value="1"/>
</dbReference>
<dbReference type="RefSeq" id="WP_090174833.1">
    <property type="nucleotide sequence ID" value="NZ_FMXR01000028.1"/>
</dbReference>
<evidence type="ECO:0000313" key="4">
    <source>
        <dbReference type="EMBL" id="SDB36153.1"/>
    </source>
</evidence>
<dbReference type="PANTHER" id="PTHR42798:SF4">
    <property type="entry name" value="ABC TRANSPORTER DOMAIN-CONTAINING PROTEIN"/>
    <property type="match status" value="1"/>
</dbReference>
<dbReference type="InterPro" id="IPR003593">
    <property type="entry name" value="AAA+_ATPase"/>
</dbReference>
<dbReference type="Proteomes" id="UP000199228">
    <property type="component" value="Unassembled WGS sequence"/>
</dbReference>
<accession>A0A1G6CTD4</accession>
<dbReference type="SMART" id="SM00382">
    <property type="entry name" value="AAA"/>
    <property type="match status" value="1"/>
</dbReference>
<organism evidence="4 5">
    <name type="scientific">Eubacterium oxidoreducens</name>
    <dbReference type="NCBI Taxonomy" id="1732"/>
    <lineage>
        <taxon>Bacteria</taxon>
        <taxon>Bacillati</taxon>
        <taxon>Bacillota</taxon>
        <taxon>Clostridia</taxon>
        <taxon>Eubacteriales</taxon>
        <taxon>Eubacteriaceae</taxon>
        <taxon>Eubacterium</taxon>
    </lineage>
</organism>
<dbReference type="InterPro" id="IPR027417">
    <property type="entry name" value="P-loop_NTPase"/>
</dbReference>
<dbReference type="AlphaFoldDB" id="A0A1G6CTD4"/>
<dbReference type="PROSITE" id="PS00211">
    <property type="entry name" value="ABC_TRANSPORTER_1"/>
    <property type="match status" value="1"/>
</dbReference>
<gene>
    <name evidence="4" type="ORF">SAMN02910417_02669</name>
</gene>
<dbReference type="InterPro" id="IPR017871">
    <property type="entry name" value="ABC_transporter-like_CS"/>
</dbReference>
<dbReference type="PANTHER" id="PTHR42798">
    <property type="entry name" value="LIPOPROTEIN-RELEASING SYSTEM ATP-BINDING PROTEIN LOLD"/>
    <property type="match status" value="1"/>
</dbReference>
<evidence type="ECO:0000256" key="2">
    <source>
        <dbReference type="ARBA" id="ARBA00022840"/>
    </source>
</evidence>
<reference evidence="4 5" key="1">
    <citation type="submission" date="2016-10" db="EMBL/GenBank/DDBJ databases">
        <authorList>
            <person name="de Groot N.N."/>
        </authorList>
    </citation>
    <scope>NUCLEOTIDE SEQUENCE [LARGE SCALE GENOMIC DNA]</scope>
    <source>
        <strain evidence="4 5">DSM 3217</strain>
    </source>
</reference>
<dbReference type="STRING" id="1732.SAMN02910417_02669"/>
<evidence type="ECO:0000313" key="5">
    <source>
        <dbReference type="Proteomes" id="UP000199228"/>
    </source>
</evidence>
<dbReference type="Gene3D" id="3.40.50.300">
    <property type="entry name" value="P-loop containing nucleotide triphosphate hydrolases"/>
    <property type="match status" value="1"/>
</dbReference>
<name>A0A1G6CTD4_EUBOX</name>
<dbReference type="InterPro" id="IPR003439">
    <property type="entry name" value="ABC_transporter-like_ATP-bd"/>
</dbReference>
<sequence length="209" mass="23539">MNAIELKNISKKYGDNKIFDHYNLEVKQGTFLGIKGRSGRGKTTLLNIMGLLEDYEGSLKVMGEEVKPKNKKKRKELLENVIGYLFQNYALIDDASVYENLKIVSKEKNKKKEKARMLDALEKVGVAGDYLNKKIYTCSGGEQQRIAVARLMLKNCEIVLADEPTGSLDEKNTEIVMKLLTQLNESGKTIVMVSHDDAALSYCKEVIQI</sequence>
<dbReference type="OrthoDB" id="9802264at2"/>
<keyword evidence="2 4" id="KW-0067">ATP-binding</keyword>
<keyword evidence="1" id="KW-0547">Nucleotide-binding</keyword>
<keyword evidence="5" id="KW-1185">Reference proteome</keyword>
<dbReference type="GO" id="GO:0016887">
    <property type="term" value="F:ATP hydrolysis activity"/>
    <property type="evidence" value="ECO:0007669"/>
    <property type="project" value="InterPro"/>
</dbReference>
<feature type="domain" description="ABC transporter" evidence="3">
    <location>
        <begin position="4"/>
        <end position="209"/>
    </location>
</feature>
<evidence type="ECO:0000256" key="1">
    <source>
        <dbReference type="ARBA" id="ARBA00022741"/>
    </source>
</evidence>
<dbReference type="GO" id="GO:0005524">
    <property type="term" value="F:ATP binding"/>
    <property type="evidence" value="ECO:0007669"/>
    <property type="project" value="UniProtKB-KW"/>
</dbReference>